<dbReference type="AlphaFoldDB" id="A0A1F6AHW8"/>
<feature type="compositionally biased region" description="Low complexity" evidence="1">
    <location>
        <begin position="96"/>
        <end position="105"/>
    </location>
</feature>
<name>A0A1F6AHW8_9BACT</name>
<feature type="transmembrane region" description="Helical" evidence="2">
    <location>
        <begin position="7"/>
        <end position="26"/>
    </location>
</feature>
<dbReference type="Proteomes" id="UP000178759">
    <property type="component" value="Unassembled WGS sequence"/>
</dbReference>
<dbReference type="STRING" id="1798392.A3A79_03340"/>
<evidence type="ECO:0000313" key="4">
    <source>
        <dbReference type="Proteomes" id="UP000178759"/>
    </source>
</evidence>
<gene>
    <name evidence="3" type="ORF">A3A79_03340</name>
</gene>
<feature type="compositionally biased region" description="Low complexity" evidence="1">
    <location>
        <begin position="62"/>
        <end position="76"/>
    </location>
</feature>
<feature type="compositionally biased region" description="Pro residues" evidence="1">
    <location>
        <begin position="106"/>
        <end position="124"/>
    </location>
</feature>
<evidence type="ECO:0000313" key="3">
    <source>
        <dbReference type="EMBL" id="OGG24196.1"/>
    </source>
</evidence>
<feature type="compositionally biased region" description="Pro residues" evidence="1">
    <location>
        <begin position="77"/>
        <end position="95"/>
    </location>
</feature>
<protein>
    <recommendedName>
        <fullName evidence="5">Gram-positive cocci surface proteins LPxTG domain-containing protein</fullName>
    </recommendedName>
</protein>
<dbReference type="PRINTS" id="PR01217">
    <property type="entry name" value="PRICHEXTENSN"/>
</dbReference>
<keyword evidence="2" id="KW-0472">Membrane</keyword>
<evidence type="ECO:0000256" key="2">
    <source>
        <dbReference type="SAM" id="Phobius"/>
    </source>
</evidence>
<keyword evidence="2" id="KW-0812">Transmembrane</keyword>
<evidence type="ECO:0000256" key="1">
    <source>
        <dbReference type="SAM" id="MobiDB-lite"/>
    </source>
</evidence>
<keyword evidence="2" id="KW-1133">Transmembrane helix</keyword>
<feature type="transmembrane region" description="Helical" evidence="2">
    <location>
        <begin position="134"/>
        <end position="153"/>
    </location>
</feature>
<comment type="caution">
    <text evidence="3">The sequence shown here is derived from an EMBL/GenBank/DDBJ whole genome shotgun (WGS) entry which is preliminary data.</text>
</comment>
<sequence>MRLFKKYWYLILLTFATIGLGLIAYLTSQQLTELEPVAPTVPQAKPKAAEPACKLTLAFAATTPTPTPTGEVTPTPTATPTPTPTPGPTATPTPTPTTGTTATPTPTLPPGVPTPTPTPTPATPQVPVAGTGPSVLGASIIAGGILLLLLGLAF</sequence>
<dbReference type="EMBL" id="MFJV01000001">
    <property type="protein sequence ID" value="OGG24196.1"/>
    <property type="molecule type" value="Genomic_DNA"/>
</dbReference>
<reference evidence="3 4" key="1">
    <citation type="journal article" date="2016" name="Nat. Commun.">
        <title>Thousands of microbial genomes shed light on interconnected biogeochemical processes in an aquifer system.</title>
        <authorList>
            <person name="Anantharaman K."/>
            <person name="Brown C.T."/>
            <person name="Hug L.A."/>
            <person name="Sharon I."/>
            <person name="Castelle C.J."/>
            <person name="Probst A.J."/>
            <person name="Thomas B.C."/>
            <person name="Singh A."/>
            <person name="Wilkins M.J."/>
            <person name="Karaoz U."/>
            <person name="Brodie E.L."/>
            <person name="Williams K.H."/>
            <person name="Hubbard S.S."/>
            <person name="Banfield J.F."/>
        </authorList>
    </citation>
    <scope>NUCLEOTIDE SEQUENCE [LARGE SCALE GENOMIC DNA]</scope>
</reference>
<evidence type="ECO:0008006" key="5">
    <source>
        <dbReference type="Google" id="ProtNLM"/>
    </source>
</evidence>
<organism evidence="3 4">
    <name type="scientific">Candidatus Gottesmanbacteria bacterium RIFCSPLOWO2_01_FULL_43_11b</name>
    <dbReference type="NCBI Taxonomy" id="1798392"/>
    <lineage>
        <taxon>Bacteria</taxon>
        <taxon>Candidatus Gottesmaniibacteriota</taxon>
    </lineage>
</organism>
<feature type="region of interest" description="Disordered" evidence="1">
    <location>
        <begin position="62"/>
        <end position="126"/>
    </location>
</feature>
<accession>A0A1F6AHW8</accession>
<proteinExistence type="predicted"/>